<evidence type="ECO:0000256" key="1">
    <source>
        <dbReference type="ARBA" id="ARBA00001947"/>
    </source>
</evidence>
<dbReference type="InterPro" id="IPR020843">
    <property type="entry name" value="ER"/>
</dbReference>
<keyword evidence="3" id="KW-0862">Zinc</keyword>
<proteinExistence type="inferred from homology"/>
<reference evidence="13 14" key="1">
    <citation type="journal article" date="2019" name="Int. J. Syst. Evol. Microbiol.">
        <title>The Global Catalogue of Microorganisms (GCM) 10K type strain sequencing project: providing services to taxonomists for standard genome sequencing and annotation.</title>
        <authorList>
            <consortium name="The Broad Institute Genomics Platform"/>
            <consortium name="The Broad Institute Genome Sequencing Center for Infectious Disease"/>
            <person name="Wu L."/>
            <person name="Ma J."/>
        </authorList>
    </citation>
    <scope>NUCLEOTIDE SEQUENCE [LARGE SCALE GENOMIC DNA]</scope>
    <source>
        <strain evidence="13 14">JCM 5067</strain>
    </source>
</reference>
<evidence type="ECO:0000256" key="2">
    <source>
        <dbReference type="ARBA" id="ARBA00022723"/>
    </source>
</evidence>
<evidence type="ECO:0000313" key="13">
    <source>
        <dbReference type="EMBL" id="GAA0614085.1"/>
    </source>
</evidence>
<dbReference type="PANTHER" id="PTHR43401">
    <property type="entry name" value="L-THREONINE 3-DEHYDROGENASE"/>
    <property type="match status" value="1"/>
</dbReference>
<keyword evidence="14" id="KW-1185">Reference proteome</keyword>
<comment type="caution">
    <text evidence="13">The sequence shown here is derived from an EMBL/GenBank/DDBJ whole genome shotgun (WGS) entry which is preliminary data.</text>
</comment>
<evidence type="ECO:0000256" key="4">
    <source>
        <dbReference type="ARBA" id="ARBA00023002"/>
    </source>
</evidence>
<evidence type="ECO:0000256" key="6">
    <source>
        <dbReference type="ARBA" id="ARBA00037908"/>
    </source>
</evidence>
<dbReference type="Gene3D" id="3.90.180.10">
    <property type="entry name" value="Medium-chain alcohol dehydrogenases, catalytic domain"/>
    <property type="match status" value="1"/>
</dbReference>
<dbReference type="PANTHER" id="PTHR43401:SF2">
    <property type="entry name" value="L-THREONINE 3-DEHYDROGENASE"/>
    <property type="match status" value="1"/>
</dbReference>
<feature type="domain" description="Enoyl reductase (ER)" evidence="12">
    <location>
        <begin position="32"/>
        <end position="358"/>
    </location>
</feature>
<comment type="catalytic activity">
    <reaction evidence="10">
        <text>2-deoxy-scyllo-inosamine + NAD(+) = 3-amino-2,3-dideoxy-scyllo-inosose + NADH + H(+)</text>
        <dbReference type="Rhea" id="RHEA:33883"/>
        <dbReference type="ChEBI" id="CHEBI:15378"/>
        <dbReference type="ChEBI" id="CHEBI:57540"/>
        <dbReference type="ChEBI" id="CHEBI:57945"/>
        <dbReference type="ChEBI" id="CHEBI:65002"/>
        <dbReference type="ChEBI" id="CHEBI:65003"/>
        <dbReference type="EC" id="1.1.1.329"/>
    </reaction>
</comment>
<dbReference type="InterPro" id="IPR011032">
    <property type="entry name" value="GroES-like_sf"/>
</dbReference>
<dbReference type="SUPFAM" id="SSF50129">
    <property type="entry name" value="GroES-like"/>
    <property type="match status" value="1"/>
</dbReference>
<dbReference type="Proteomes" id="UP001500668">
    <property type="component" value="Unassembled WGS sequence"/>
</dbReference>
<comment type="function">
    <text evidence="5">Catalyzes the oxidation of 2-deoxy-scyllo-inosamine (DOIA) with NAD(+) or NADP(+), forming 3-amino-2,3-dideoxy-scyllo-inosose (amino-DOI).</text>
</comment>
<evidence type="ECO:0000256" key="5">
    <source>
        <dbReference type="ARBA" id="ARBA00037678"/>
    </source>
</evidence>
<dbReference type="SUPFAM" id="SSF51735">
    <property type="entry name" value="NAD(P)-binding Rossmann-fold domains"/>
    <property type="match status" value="1"/>
</dbReference>
<dbReference type="InterPro" id="IPR036291">
    <property type="entry name" value="NAD(P)-bd_dom_sf"/>
</dbReference>
<dbReference type="InterPro" id="IPR013149">
    <property type="entry name" value="ADH-like_C"/>
</dbReference>
<accession>A0ABN1GMJ7</accession>
<dbReference type="SMART" id="SM00829">
    <property type="entry name" value="PKS_ER"/>
    <property type="match status" value="1"/>
</dbReference>
<dbReference type="Pfam" id="PF00107">
    <property type="entry name" value="ADH_zinc_N"/>
    <property type="match status" value="1"/>
</dbReference>
<comment type="cofactor">
    <cofactor evidence="1">
        <name>Zn(2+)</name>
        <dbReference type="ChEBI" id="CHEBI:29105"/>
    </cofactor>
</comment>
<comment type="similarity">
    <text evidence="7">Belongs to the zinc-containing alcohol dehydrogenase family. DOIA dehydrogenase subfamily.</text>
</comment>
<evidence type="ECO:0000256" key="8">
    <source>
        <dbReference type="ARBA" id="ARBA00039102"/>
    </source>
</evidence>
<evidence type="ECO:0000256" key="9">
    <source>
        <dbReference type="ARBA" id="ARBA00039387"/>
    </source>
</evidence>
<evidence type="ECO:0000256" key="10">
    <source>
        <dbReference type="ARBA" id="ARBA00048685"/>
    </source>
</evidence>
<keyword evidence="4" id="KW-0560">Oxidoreductase</keyword>
<evidence type="ECO:0000313" key="14">
    <source>
        <dbReference type="Proteomes" id="UP001500668"/>
    </source>
</evidence>
<name>A0ABN1GMJ7_9ACTN</name>
<dbReference type="Pfam" id="PF08240">
    <property type="entry name" value="ADH_N"/>
    <property type="match status" value="1"/>
</dbReference>
<evidence type="ECO:0000256" key="7">
    <source>
        <dbReference type="ARBA" id="ARBA00038004"/>
    </source>
</evidence>
<sequence>MTADREAAPPGAVPVRGTWPRGLMKAAAIVDGGKADLIEVPVPEPARGQVLVAPSVVGICGTDLELLHGTASYFRDGRATHPHVFGHEWVGRVVAVAAEGEGEQTLRVGDRVVGQTMISCGSCRACQRGRRNECARLRETGLYGQQGAAAQYIRVPAQTLTVVPAAVDDLAAALVEPAVTVLAGLDRVACSPGERVLVLGTGTIGLLAVQLARRLAGTVDVVGVDDAGLGAALRLGAEHAFRPGEAAPGTYDVVVEASGSPAALAEALQLADIGGRVAAIGVPTDPLPSVDAGELVLRGVSFTGVRHGLDFYERALRLFAEGVLTAKGMVARVFPIEEVTDAFHLLEHGRRAAPKVALALPPTA</sequence>
<protein>
    <recommendedName>
        <fullName evidence="9">2-deoxy-scyllo-inosamine dehydrogenase</fullName>
        <ecNumber evidence="8">1.1.1.329</ecNumber>
    </recommendedName>
</protein>
<comment type="catalytic activity">
    <reaction evidence="11">
        <text>2-deoxy-scyllo-inosamine + NADP(+) = 3-amino-2,3-dideoxy-scyllo-inosose + NADPH + H(+)</text>
        <dbReference type="Rhea" id="RHEA:33879"/>
        <dbReference type="ChEBI" id="CHEBI:15378"/>
        <dbReference type="ChEBI" id="CHEBI:57783"/>
        <dbReference type="ChEBI" id="CHEBI:58349"/>
        <dbReference type="ChEBI" id="CHEBI:65002"/>
        <dbReference type="ChEBI" id="CHEBI:65003"/>
        <dbReference type="EC" id="1.1.1.329"/>
    </reaction>
</comment>
<dbReference type="EC" id="1.1.1.329" evidence="8"/>
<evidence type="ECO:0000259" key="12">
    <source>
        <dbReference type="SMART" id="SM00829"/>
    </source>
</evidence>
<dbReference type="Gene3D" id="3.40.50.720">
    <property type="entry name" value="NAD(P)-binding Rossmann-like Domain"/>
    <property type="match status" value="1"/>
</dbReference>
<keyword evidence="2" id="KW-0479">Metal-binding</keyword>
<dbReference type="InterPro" id="IPR050129">
    <property type="entry name" value="Zn_alcohol_dh"/>
</dbReference>
<evidence type="ECO:0000256" key="11">
    <source>
        <dbReference type="ARBA" id="ARBA00049085"/>
    </source>
</evidence>
<organism evidence="13 14">
    <name type="scientific">Streptomyces crystallinus</name>
    <dbReference type="NCBI Taxonomy" id="68191"/>
    <lineage>
        <taxon>Bacteria</taxon>
        <taxon>Bacillati</taxon>
        <taxon>Actinomycetota</taxon>
        <taxon>Actinomycetes</taxon>
        <taxon>Kitasatosporales</taxon>
        <taxon>Streptomycetaceae</taxon>
        <taxon>Streptomyces</taxon>
    </lineage>
</organism>
<evidence type="ECO:0000256" key="3">
    <source>
        <dbReference type="ARBA" id="ARBA00022833"/>
    </source>
</evidence>
<dbReference type="RefSeq" id="WP_344076853.1">
    <property type="nucleotide sequence ID" value="NZ_BAAACA010000035.1"/>
</dbReference>
<dbReference type="EMBL" id="BAAACA010000035">
    <property type="protein sequence ID" value="GAA0614085.1"/>
    <property type="molecule type" value="Genomic_DNA"/>
</dbReference>
<gene>
    <name evidence="13" type="ORF">GCM10010394_50110</name>
</gene>
<comment type="pathway">
    <text evidence="6">Metabolic intermediate biosynthesis; 2-deoxystreptamine biosynthesis; 2-deoxystreptamine from D-glucose 6-phosphate: step 3/4.</text>
</comment>
<dbReference type="InterPro" id="IPR013154">
    <property type="entry name" value="ADH-like_N"/>
</dbReference>